<proteinExistence type="inferred from homology"/>
<evidence type="ECO:0000256" key="2">
    <source>
        <dbReference type="ARBA" id="ARBA00009840"/>
    </source>
</evidence>
<evidence type="ECO:0000313" key="6">
    <source>
        <dbReference type="EMBL" id="AKC95223.1"/>
    </source>
</evidence>
<evidence type="ECO:0000256" key="5">
    <source>
        <dbReference type="SAM" id="Coils"/>
    </source>
</evidence>
<evidence type="ECO:0000256" key="1">
    <source>
        <dbReference type="ARBA" id="ARBA00003416"/>
    </source>
</evidence>
<organism evidence="6 7">
    <name type="scientific">Sneathia vaginalis</name>
    <dbReference type="NCBI Taxonomy" id="187101"/>
    <lineage>
        <taxon>Bacteria</taxon>
        <taxon>Fusobacteriati</taxon>
        <taxon>Fusobacteriota</taxon>
        <taxon>Fusobacteriia</taxon>
        <taxon>Fusobacteriales</taxon>
        <taxon>Leptotrichiaceae</taxon>
        <taxon>Sneathia</taxon>
    </lineage>
</organism>
<keyword evidence="4" id="KW-0233">DNA recombination</keyword>
<sequence length="442" mass="51500">MLIISLMLFVVILLLAYLIYINSKKDLKYEITEKIVDKNNEIKEGITKNIFDNKKDIIEQLNLFKDNARETIDNNMDNLTKKLEDKLKDSNSISLDIVKNMTTFKEDIHKNIDELINKNIEKLDTNSKNITSFKEEIRNEIYKNLDILLKRVEEKLEQSNKLDKNTKDSINNFKEIVSLKLEESLKEGFKKSNETFASVLERLSKIDEAQKNIDKLSQNVLELQKVLTDKKLRGNFGEVQLSQILYNVFGEKGKLYDLQYAMKEKKVVDAIIFSKEPLGLLPIDSKFPLENFNRIQEGLDARKSFVDDVKKHIDDISNKYVVIQNLNQAIMFIPSEAVYIYILSSCPELINYSYEKKVWIASPTTLMAIATTIQLSIINIEKNENAENLYESLRILAPEFKRYKERWTTLIKDFEKIEKDMKELSTTSKKIGDKFEKINTAQ</sequence>
<dbReference type="EMBL" id="CP011280">
    <property type="protein sequence ID" value="AKC95223.1"/>
    <property type="molecule type" value="Genomic_DNA"/>
</dbReference>
<dbReference type="HOGENOM" id="CLU_020365_0_0_0"/>
<dbReference type="RefSeq" id="WP_046328329.1">
    <property type="nucleotide sequence ID" value="NZ_CP011280.1"/>
</dbReference>
<name>A0A0E3UUE8_9FUSO</name>
<evidence type="ECO:0000256" key="4">
    <source>
        <dbReference type="ARBA" id="ARBA00023172"/>
    </source>
</evidence>
<evidence type="ECO:0008006" key="8">
    <source>
        <dbReference type="Google" id="ProtNLM"/>
    </source>
</evidence>
<comment type="similarity">
    <text evidence="2">Belongs to the RmuC family.</text>
</comment>
<dbReference type="PATRIC" id="fig|1069640.6.peg.259"/>
<dbReference type="PANTHER" id="PTHR30563">
    <property type="entry name" value="DNA RECOMBINATION PROTEIN RMUC"/>
    <property type="match status" value="1"/>
</dbReference>
<comment type="function">
    <text evidence="1">Involved in DNA recombination.</text>
</comment>
<feature type="coiled-coil region" evidence="5">
    <location>
        <begin position="199"/>
        <end position="233"/>
    </location>
</feature>
<dbReference type="PANTHER" id="PTHR30563:SF0">
    <property type="entry name" value="DNA RECOMBINATION PROTEIN RMUC"/>
    <property type="match status" value="1"/>
</dbReference>
<dbReference type="InterPro" id="IPR003798">
    <property type="entry name" value="DNA_recombination_RmuC"/>
</dbReference>
<evidence type="ECO:0000256" key="3">
    <source>
        <dbReference type="ARBA" id="ARBA00023054"/>
    </source>
</evidence>
<keyword evidence="3 5" id="KW-0175">Coiled coil</keyword>
<accession>A0A0E3UUE8</accession>
<protein>
    <recommendedName>
        <fullName evidence="8">DNA recombination protein RmuC</fullName>
    </recommendedName>
</protein>
<dbReference type="OrthoDB" id="370725at2"/>
<evidence type="ECO:0000313" key="7">
    <source>
        <dbReference type="Proteomes" id="UP000033103"/>
    </source>
</evidence>
<dbReference type="AlphaFoldDB" id="A0A0E3UUE8"/>
<gene>
    <name evidence="6" type="ORF">VC03_01365</name>
</gene>
<dbReference type="GO" id="GO:0006310">
    <property type="term" value="P:DNA recombination"/>
    <property type="evidence" value="ECO:0007669"/>
    <property type="project" value="UniProtKB-KW"/>
</dbReference>
<keyword evidence="7" id="KW-1185">Reference proteome</keyword>
<dbReference type="STRING" id="187101.VC03_01365"/>
<dbReference type="KEGG" id="sns:VC03_01365"/>
<reference evidence="6 7" key="1">
    <citation type="journal article" date="2012" name="BMC Genomics">
        <title>Genomic sequence analysis and characterization of Sneathia amnii sp. nov.</title>
        <authorList>
            <consortium name="Vaginal Microbiome Consortium (additional members)"/>
            <person name="Harwich M.D.Jr."/>
            <person name="Serrano M.G."/>
            <person name="Fettweis J.M."/>
            <person name="Alves J.M."/>
            <person name="Reimers M.A."/>
            <person name="Buck G.A."/>
            <person name="Jefferson K.K."/>
        </authorList>
    </citation>
    <scope>NUCLEOTIDE SEQUENCE [LARGE SCALE GENOMIC DNA]</scope>
    <source>
        <strain evidence="6 7">SN35</strain>
    </source>
</reference>
<dbReference type="Pfam" id="PF02646">
    <property type="entry name" value="RmuC"/>
    <property type="match status" value="1"/>
</dbReference>
<dbReference type="Proteomes" id="UP000033103">
    <property type="component" value="Chromosome"/>
</dbReference>